<dbReference type="AlphaFoldDB" id="A0A1Q5PJZ5"/>
<reference evidence="2" key="1">
    <citation type="submission" date="2016-11" db="EMBL/GenBank/DDBJ databases">
        <title>Actinomyces gypaetusis sp. nov. isolated from Gypaetus barbatus in Qinghai Tibet Plateau China.</title>
        <authorList>
            <person name="Meng X."/>
        </authorList>
    </citation>
    <scope>NUCLEOTIDE SEQUENCE [LARGE SCALE GENOMIC DNA]</scope>
    <source>
        <strain evidence="2">DSM 15383</strain>
    </source>
</reference>
<dbReference type="GO" id="GO:0008233">
    <property type="term" value="F:peptidase activity"/>
    <property type="evidence" value="ECO:0007669"/>
    <property type="project" value="UniProtKB-KW"/>
</dbReference>
<proteinExistence type="predicted"/>
<dbReference type="PIRSF" id="PIRSF034934">
    <property type="entry name" value="AbiF_AbiD"/>
    <property type="match status" value="1"/>
</dbReference>
<dbReference type="OrthoDB" id="5363652at2"/>
<dbReference type="EMBL" id="MPDM01000009">
    <property type="protein sequence ID" value="OKL46229.1"/>
    <property type="molecule type" value="Genomic_DNA"/>
</dbReference>
<protein>
    <submittedName>
        <fullName evidence="1">CAAX protease</fullName>
    </submittedName>
</protein>
<dbReference type="Proteomes" id="UP000186465">
    <property type="component" value="Unassembled WGS sequence"/>
</dbReference>
<dbReference type="GO" id="GO:0006508">
    <property type="term" value="P:proteolysis"/>
    <property type="evidence" value="ECO:0007669"/>
    <property type="project" value="UniProtKB-KW"/>
</dbReference>
<accession>A0A1Q5PJZ5</accession>
<keyword evidence="2" id="KW-1185">Reference proteome</keyword>
<dbReference type="InterPro" id="IPR017034">
    <property type="entry name" value="Abi_system_AbiD/AbiF"/>
</dbReference>
<dbReference type="InterPro" id="IPR011664">
    <property type="entry name" value="Abi_system_AbiD/AbiF-like"/>
</dbReference>
<sequence length="325" mass="37291">MRNSSPNTKEFKTFSEQLALLQDRGMTIPDLAAAEAFLCRVNYYRLSGYWHPMRRFDSERRVVLDSFQDGASFGIVTELYDFDEKLRNAIFSSLAPVEMAIRTMLGHELGRINPTIHLCPDLLGAQATQRSGEEGNTRYDLWIQKYRTQIRRSKEDFVSHHNEKYDGKLPIWAAVEVMDWGMLSHLYAMSPNITQNRIANSCGLSSPQLQSWLKSLNILRNYSAHHARVFNRVYDIKPKLNRKDDPNPNVLLTTFEDAKNRVFGQLSMIQYLHLKLELSPAVQLPALLATYPDNRFVPFSRLGAPSNWQTTPLWQSASSSQNGSF</sequence>
<organism evidence="1 2">
    <name type="scientific">Boudabousia marimammalium</name>
    <dbReference type="NCBI Taxonomy" id="156892"/>
    <lineage>
        <taxon>Bacteria</taxon>
        <taxon>Bacillati</taxon>
        <taxon>Actinomycetota</taxon>
        <taxon>Actinomycetes</taxon>
        <taxon>Actinomycetales</taxon>
        <taxon>Actinomycetaceae</taxon>
        <taxon>Boudabousia</taxon>
    </lineage>
</organism>
<gene>
    <name evidence="1" type="ORF">BM477_07305</name>
</gene>
<name>A0A1Q5PJZ5_9ACTO</name>
<dbReference type="Pfam" id="PF07751">
    <property type="entry name" value="Abi_2"/>
    <property type="match status" value="1"/>
</dbReference>
<keyword evidence="1" id="KW-0378">Hydrolase</keyword>
<keyword evidence="1" id="KW-0645">Protease</keyword>
<evidence type="ECO:0000313" key="1">
    <source>
        <dbReference type="EMBL" id="OKL46229.1"/>
    </source>
</evidence>
<evidence type="ECO:0000313" key="2">
    <source>
        <dbReference type="Proteomes" id="UP000186465"/>
    </source>
</evidence>
<comment type="caution">
    <text evidence="1">The sequence shown here is derived from an EMBL/GenBank/DDBJ whole genome shotgun (WGS) entry which is preliminary data.</text>
</comment>